<proteinExistence type="predicted"/>
<sequence length="30" mass="3577">MTTQFRKVINNGIRFFKFLQAIIFQSNSNI</sequence>
<evidence type="ECO:0000313" key="1">
    <source>
        <dbReference type="EMBL" id="RWX47644.1"/>
    </source>
</evidence>
<accession>A0A3S3UDG5</accession>
<name>A0A3S3UDG5_9BACT</name>
<dbReference type="Proteomes" id="UP000287853">
    <property type="component" value="Unassembled WGS sequence"/>
</dbReference>
<comment type="caution">
    <text evidence="1">The sequence shown here is derived from an EMBL/GenBank/DDBJ whole genome shotgun (WGS) entry which is preliminary data.</text>
</comment>
<dbReference type="EMBL" id="MTKO01000030">
    <property type="protein sequence ID" value="RWX47644.1"/>
    <property type="molecule type" value="Genomic_DNA"/>
</dbReference>
<reference evidence="1 2" key="1">
    <citation type="submission" date="2017-01" db="EMBL/GenBank/DDBJ databases">
        <title>The cable genome- insights into the physiology and evolution of filamentous bacteria capable of sulfide oxidation via long distance electron transfer.</title>
        <authorList>
            <person name="Schreiber L."/>
            <person name="Bjerg J.T."/>
            <person name="Boggild A."/>
            <person name="Van De Vossenberg J."/>
            <person name="Meysman F."/>
            <person name="Nielsen L.P."/>
            <person name="Schramm A."/>
            <person name="Kjeldsen K.U."/>
        </authorList>
    </citation>
    <scope>NUCLEOTIDE SEQUENCE [LARGE SCALE GENOMIC DNA]</scope>
    <source>
        <strain evidence="1">MCF</strain>
    </source>
</reference>
<gene>
    <name evidence="1" type="ORF">H206_06171</name>
</gene>
<protein>
    <submittedName>
        <fullName evidence="1">Uncharacterized protein</fullName>
    </submittedName>
</protein>
<keyword evidence="2" id="KW-1185">Reference proteome</keyword>
<evidence type="ECO:0000313" key="2">
    <source>
        <dbReference type="Proteomes" id="UP000287853"/>
    </source>
</evidence>
<dbReference type="AlphaFoldDB" id="A0A3S3UDG5"/>
<organism evidence="1 2">
    <name type="scientific">Candidatus Electrothrix aarhusensis</name>
    <dbReference type="NCBI Taxonomy" id="1859131"/>
    <lineage>
        <taxon>Bacteria</taxon>
        <taxon>Pseudomonadati</taxon>
        <taxon>Thermodesulfobacteriota</taxon>
        <taxon>Desulfobulbia</taxon>
        <taxon>Desulfobulbales</taxon>
        <taxon>Desulfobulbaceae</taxon>
        <taxon>Candidatus Electrothrix</taxon>
    </lineage>
</organism>